<evidence type="ECO:0000313" key="3">
    <source>
        <dbReference type="Proteomes" id="UP000494040"/>
    </source>
</evidence>
<organism evidence="2 3">
    <name type="scientific">Cimex lectularius</name>
    <name type="common">Bed bug</name>
    <name type="synonym">Acanthia lectularia</name>
    <dbReference type="NCBI Taxonomy" id="79782"/>
    <lineage>
        <taxon>Eukaryota</taxon>
        <taxon>Metazoa</taxon>
        <taxon>Ecdysozoa</taxon>
        <taxon>Arthropoda</taxon>
        <taxon>Hexapoda</taxon>
        <taxon>Insecta</taxon>
        <taxon>Pterygota</taxon>
        <taxon>Neoptera</taxon>
        <taxon>Paraneoptera</taxon>
        <taxon>Hemiptera</taxon>
        <taxon>Heteroptera</taxon>
        <taxon>Panheteroptera</taxon>
        <taxon>Cimicomorpha</taxon>
        <taxon>Cimicidae</taxon>
        <taxon>Cimex</taxon>
    </lineage>
</organism>
<dbReference type="Proteomes" id="UP000494040">
    <property type="component" value="Unassembled WGS sequence"/>
</dbReference>
<evidence type="ECO:0000313" key="2">
    <source>
        <dbReference type="EnsemblMetazoa" id="XP_014254933.1"/>
    </source>
</evidence>
<feature type="compositionally biased region" description="Basic and acidic residues" evidence="1">
    <location>
        <begin position="456"/>
        <end position="484"/>
    </location>
</feature>
<feature type="compositionally biased region" description="Basic residues" evidence="1">
    <location>
        <begin position="51"/>
        <end position="63"/>
    </location>
</feature>
<dbReference type="GeneID" id="106669751"/>
<feature type="region of interest" description="Disordered" evidence="1">
    <location>
        <begin position="48"/>
        <end position="163"/>
    </location>
</feature>
<dbReference type="RefSeq" id="XP_014254933.1">
    <property type="nucleotide sequence ID" value="XM_014399447.1"/>
</dbReference>
<feature type="compositionally biased region" description="Basic and acidic residues" evidence="1">
    <location>
        <begin position="136"/>
        <end position="152"/>
    </location>
</feature>
<name>A0A8I6S100_CIMLE</name>
<keyword evidence="3" id="KW-1185">Reference proteome</keyword>
<evidence type="ECO:0000256" key="1">
    <source>
        <dbReference type="SAM" id="MobiDB-lite"/>
    </source>
</evidence>
<sequence length="528" mass="60729">MKTSYDGIYNGKKFVHSGLVNEVNEDVGLKGGRVLDPSDFKSNLRKALFQKSRKRSGKAKRLSLKQAEQCDPRPPRQSKKVSSPSSKTKRRPRKPQCEMQSETKRRKRFDSRGKTVLSAESFSNSESIPDSLTNDSDPRFDVVTDEKSESESNLKVNSSSSRLKRNNRPPGFFWFWVDLDERQTCESVKNLEKDFDLVLSVDDCGPCERIIPTFENAITDDQLALNEEGRVQDRYRKRNQASIQFLREKESNQNSSYYGNKITSSKSEGDQTGSLLKKSGLNKYAVLPNIKGSHSEQSVDTSAFLCRMRENTYEPKVKPKYPVLPNINGTMYNCTYAVDEADETVDLLSWREDLIEPITLKKYPVLPGIKESYSKDSLVRSYLHSPVATCDDEEETIAFFLGPRLKEEKSYPDITASVDPFAKSRLRPPSERRLPPIDDKRMDDVAHRFNREVLKSKKNPTEPSKRKMKTTDYTRSWKREDPTKDNPSVFRDVVLKMRQHDNSSFFDDTDLQKKCITTNRHVKEAVYK</sequence>
<accession>A0A8I6S100</accession>
<feature type="compositionally biased region" description="Polar residues" evidence="1">
    <location>
        <begin position="118"/>
        <end position="135"/>
    </location>
</feature>
<protein>
    <submittedName>
        <fullName evidence="2">Uncharacterized protein</fullName>
    </submittedName>
</protein>
<dbReference type="AlphaFoldDB" id="A0A8I6S100"/>
<proteinExistence type="predicted"/>
<feature type="region of interest" description="Disordered" evidence="1">
    <location>
        <begin position="456"/>
        <end position="485"/>
    </location>
</feature>
<dbReference type="EnsemblMetazoa" id="XM_014399447.1">
    <property type="protein sequence ID" value="XP_014254933.1"/>
    <property type="gene ID" value="LOC106669751"/>
</dbReference>
<reference evidence="2" key="1">
    <citation type="submission" date="2022-01" db="UniProtKB">
        <authorList>
            <consortium name="EnsemblMetazoa"/>
        </authorList>
    </citation>
    <scope>IDENTIFICATION</scope>
</reference>